<name>A0A9Q0GS50_9MAGN</name>
<reference evidence="1" key="1">
    <citation type="journal article" date="2023" name="Plant J.">
        <title>The genome of the king protea, Protea cynaroides.</title>
        <authorList>
            <person name="Chang J."/>
            <person name="Duong T.A."/>
            <person name="Schoeman C."/>
            <person name="Ma X."/>
            <person name="Roodt D."/>
            <person name="Barker N."/>
            <person name="Li Z."/>
            <person name="Van de Peer Y."/>
            <person name="Mizrachi E."/>
        </authorList>
    </citation>
    <scope>NUCLEOTIDE SEQUENCE</scope>
    <source>
        <tissue evidence="1">Young leaves</tissue>
    </source>
</reference>
<evidence type="ECO:0000313" key="2">
    <source>
        <dbReference type="Proteomes" id="UP001141806"/>
    </source>
</evidence>
<evidence type="ECO:0000313" key="1">
    <source>
        <dbReference type="EMBL" id="KAJ4952574.1"/>
    </source>
</evidence>
<dbReference type="Proteomes" id="UP001141806">
    <property type="component" value="Unassembled WGS sequence"/>
</dbReference>
<dbReference type="EMBL" id="JAMYWD010000012">
    <property type="protein sequence ID" value="KAJ4952574.1"/>
    <property type="molecule type" value="Genomic_DNA"/>
</dbReference>
<accession>A0A9Q0GS50</accession>
<keyword evidence="2" id="KW-1185">Reference proteome</keyword>
<organism evidence="1 2">
    <name type="scientific">Protea cynaroides</name>
    <dbReference type="NCBI Taxonomy" id="273540"/>
    <lineage>
        <taxon>Eukaryota</taxon>
        <taxon>Viridiplantae</taxon>
        <taxon>Streptophyta</taxon>
        <taxon>Embryophyta</taxon>
        <taxon>Tracheophyta</taxon>
        <taxon>Spermatophyta</taxon>
        <taxon>Magnoliopsida</taxon>
        <taxon>Proteales</taxon>
        <taxon>Proteaceae</taxon>
        <taxon>Protea</taxon>
    </lineage>
</organism>
<proteinExistence type="predicted"/>
<comment type="caution">
    <text evidence="1">The sequence shown here is derived from an EMBL/GenBank/DDBJ whole genome shotgun (WGS) entry which is preliminary data.</text>
</comment>
<gene>
    <name evidence="1" type="ORF">NE237_029406</name>
</gene>
<protein>
    <submittedName>
        <fullName evidence="1">Uncharacterized protein</fullName>
    </submittedName>
</protein>
<sequence>MTSNPRNPLRVSKDETTFVAAVVSNQRNDSGLSAPNKDETCRVSLRVSNDESATVAAMVSNPRNKVRARNEAQRVRVSEDPASAATLRNNSKDILTGGRGVFRKRRLVWRHVRSHRRLSQQKKGKEPFVGSSYDANQHGNLSYFLLLKLWVSQWKWISKLKVQSWVGMLGELWLEIVEKEDEQNDHSSNLDDTDHSHQEEVLEMVESELNEVNMVNGSGGG</sequence>
<dbReference type="AlphaFoldDB" id="A0A9Q0GS50"/>